<sequence>MGKEQLIPNFELIKSKKEIEWNNKEKEVEGWGDKLGRGIDEKIKNIVVAFDMIGLPTSSSCEGHLDHGYSAPWIGIKAPNEPAERFIDQDKIFQKIADEYNLSLDDMGHKENREIYFKAFDEFEKNGETLEFQQWRQKNQELIRRASELLNKFYKERKVLKNIKLGIIEYAEGEFRIYNGGEDYHPITEEKFEKLTEEQKNELSQRLKQYQNEMKEFAKFLKEKIF</sequence>
<keyword evidence="1" id="KW-0175">Coiled coil</keyword>
<feature type="coiled-coil region" evidence="1">
    <location>
        <begin position="193"/>
        <end position="220"/>
    </location>
</feature>
<dbReference type="AlphaFoldDB" id="A0A2M7Q8J2"/>
<organism evidence="2 3">
    <name type="scientific">Candidatus Wolfebacteria bacterium CG_4_10_14_0_8_um_filter_37_11</name>
    <dbReference type="NCBI Taxonomy" id="1975062"/>
    <lineage>
        <taxon>Bacteria</taxon>
        <taxon>Candidatus Wolfeibacteriota</taxon>
    </lineage>
</organism>
<evidence type="ECO:0000313" key="3">
    <source>
        <dbReference type="Proteomes" id="UP000230363"/>
    </source>
</evidence>
<reference evidence="3" key="1">
    <citation type="submission" date="2017-09" db="EMBL/GenBank/DDBJ databases">
        <title>Depth-based differentiation of microbial function through sediment-hosted aquifers and enrichment of novel symbionts in the deep terrestrial subsurface.</title>
        <authorList>
            <person name="Probst A.J."/>
            <person name="Ladd B."/>
            <person name="Jarett J.K."/>
            <person name="Geller-Mcgrath D.E."/>
            <person name="Sieber C.M.K."/>
            <person name="Emerson J.B."/>
            <person name="Anantharaman K."/>
            <person name="Thomas B.C."/>
            <person name="Malmstrom R."/>
            <person name="Stieglmeier M."/>
            <person name="Klingl A."/>
            <person name="Woyke T."/>
            <person name="Ryan C.M."/>
            <person name="Banfield J.F."/>
        </authorList>
    </citation>
    <scope>NUCLEOTIDE SEQUENCE [LARGE SCALE GENOMIC DNA]</scope>
</reference>
<dbReference type="EMBL" id="PFKZ01000101">
    <property type="protein sequence ID" value="PIY59274.1"/>
    <property type="molecule type" value="Genomic_DNA"/>
</dbReference>
<evidence type="ECO:0000256" key="1">
    <source>
        <dbReference type="SAM" id="Coils"/>
    </source>
</evidence>
<gene>
    <name evidence="2" type="ORF">COY96_02710</name>
</gene>
<evidence type="ECO:0000313" key="2">
    <source>
        <dbReference type="EMBL" id="PIY59274.1"/>
    </source>
</evidence>
<proteinExistence type="predicted"/>
<protein>
    <submittedName>
        <fullName evidence="2">Uncharacterized protein</fullName>
    </submittedName>
</protein>
<dbReference type="Proteomes" id="UP000230363">
    <property type="component" value="Unassembled WGS sequence"/>
</dbReference>
<name>A0A2M7Q8J2_9BACT</name>
<accession>A0A2M7Q8J2</accession>
<comment type="caution">
    <text evidence="2">The sequence shown here is derived from an EMBL/GenBank/DDBJ whole genome shotgun (WGS) entry which is preliminary data.</text>
</comment>